<protein>
    <submittedName>
        <fullName evidence="1">Uncharacterized protein</fullName>
    </submittedName>
</protein>
<keyword evidence="2" id="KW-1185">Reference proteome</keyword>
<organism evidence="1 2">
    <name type="scientific">Lichenibacterium minor</name>
    <dbReference type="NCBI Taxonomy" id="2316528"/>
    <lineage>
        <taxon>Bacteria</taxon>
        <taxon>Pseudomonadati</taxon>
        <taxon>Pseudomonadota</taxon>
        <taxon>Alphaproteobacteria</taxon>
        <taxon>Hyphomicrobiales</taxon>
        <taxon>Lichenihabitantaceae</taxon>
        <taxon>Lichenibacterium</taxon>
    </lineage>
</organism>
<dbReference type="RefSeq" id="WP_129229741.1">
    <property type="nucleotide sequence ID" value="NZ_QYBB01000064.1"/>
</dbReference>
<evidence type="ECO:0000313" key="2">
    <source>
        <dbReference type="Proteomes" id="UP000290759"/>
    </source>
</evidence>
<accession>A0A4Q2U389</accession>
<comment type="caution">
    <text evidence="1">The sequence shown here is derived from an EMBL/GenBank/DDBJ whole genome shotgun (WGS) entry which is preliminary data.</text>
</comment>
<dbReference type="OrthoDB" id="5180791at2"/>
<gene>
    <name evidence="1" type="ORF">D3273_25310</name>
</gene>
<evidence type="ECO:0000313" key="1">
    <source>
        <dbReference type="EMBL" id="RYC29186.1"/>
    </source>
</evidence>
<dbReference type="EMBL" id="QYBB01000064">
    <property type="protein sequence ID" value="RYC29186.1"/>
    <property type="molecule type" value="Genomic_DNA"/>
</dbReference>
<reference evidence="1 2" key="2">
    <citation type="submission" date="2019-02" db="EMBL/GenBank/DDBJ databases">
        <title>'Lichenibacterium ramalinii' gen. nov. sp. nov., 'Lichenibacterium minor' gen. nov. sp. nov.</title>
        <authorList>
            <person name="Pankratov T."/>
        </authorList>
    </citation>
    <scope>NUCLEOTIDE SEQUENCE [LARGE SCALE GENOMIC DNA]</scope>
    <source>
        <strain evidence="1 2">RmlP026</strain>
    </source>
</reference>
<sequence>MTYHAEPSDDRVVVTTDEGRRYSFPIVELQATRRPPRLETWADDLPTYSVLRIIERARRAAEECAIAHDMI</sequence>
<name>A0A4Q2U389_9HYPH</name>
<reference evidence="1 2" key="1">
    <citation type="submission" date="2018-12" db="EMBL/GenBank/DDBJ databases">
        <authorList>
            <person name="Grouzdev D.S."/>
            <person name="Krutkina M.S."/>
        </authorList>
    </citation>
    <scope>NUCLEOTIDE SEQUENCE [LARGE SCALE GENOMIC DNA]</scope>
    <source>
        <strain evidence="1 2">RmlP026</strain>
    </source>
</reference>
<proteinExistence type="predicted"/>
<dbReference type="Proteomes" id="UP000290759">
    <property type="component" value="Unassembled WGS sequence"/>
</dbReference>
<dbReference type="AlphaFoldDB" id="A0A4Q2U389"/>